<gene>
    <name evidence="8" type="ORF">J2Z81_001472</name>
</gene>
<dbReference type="RefSeq" id="WP_226371030.1">
    <property type="nucleotide sequence ID" value="NZ_JAGIKX010000010.1"/>
</dbReference>
<proteinExistence type="inferred from homology"/>
<feature type="transmembrane region" description="Helical" evidence="6">
    <location>
        <begin position="12"/>
        <end position="33"/>
    </location>
</feature>
<dbReference type="InterPro" id="IPR051401">
    <property type="entry name" value="GtrA_CellWall_Glycosyl"/>
</dbReference>
<reference evidence="8 9" key="1">
    <citation type="submission" date="2021-03" db="EMBL/GenBank/DDBJ databases">
        <title>Genomic Encyclopedia of Type Strains, Phase IV (KMG-IV): sequencing the most valuable type-strain genomes for metagenomic binning, comparative biology and taxonomic classification.</title>
        <authorList>
            <person name="Goeker M."/>
        </authorList>
    </citation>
    <scope>NUCLEOTIDE SEQUENCE [LARGE SCALE GENOMIC DNA]</scope>
    <source>
        <strain evidence="8 9">DSM 25790</strain>
    </source>
</reference>
<comment type="caution">
    <text evidence="8">The sequence shown here is derived from an EMBL/GenBank/DDBJ whole genome shotgun (WGS) entry which is preliminary data.</text>
</comment>
<dbReference type="InterPro" id="IPR007267">
    <property type="entry name" value="GtrA_DPMS_TM"/>
</dbReference>
<comment type="similarity">
    <text evidence="2">Belongs to the GtrA family.</text>
</comment>
<evidence type="ECO:0000256" key="5">
    <source>
        <dbReference type="ARBA" id="ARBA00023136"/>
    </source>
</evidence>
<accession>A0ABS4S9H4</accession>
<evidence type="ECO:0000256" key="4">
    <source>
        <dbReference type="ARBA" id="ARBA00022989"/>
    </source>
</evidence>
<sequence>MRYINNEFTKFIIVGGINTLHYYLIYILCLSVFQLHYFLAHTLGFFVSLVGSFFLNSFFTYKIKPTLRKFLRFPLTQVVNTGLSTVLLFLFVDILRIESSIAPIIAVCFTVPATFITTGKVLKPSC</sequence>
<feature type="transmembrane region" description="Helical" evidence="6">
    <location>
        <begin position="73"/>
        <end position="95"/>
    </location>
</feature>
<keyword evidence="5 6" id="KW-0472">Membrane</keyword>
<dbReference type="PANTHER" id="PTHR38459">
    <property type="entry name" value="PROPHAGE BACTOPRENOL-LINKED GLUCOSE TRANSLOCASE HOMOLOG"/>
    <property type="match status" value="1"/>
</dbReference>
<evidence type="ECO:0000256" key="2">
    <source>
        <dbReference type="ARBA" id="ARBA00009399"/>
    </source>
</evidence>
<evidence type="ECO:0000256" key="6">
    <source>
        <dbReference type="SAM" id="Phobius"/>
    </source>
</evidence>
<evidence type="ECO:0000313" key="8">
    <source>
        <dbReference type="EMBL" id="MBP2257524.1"/>
    </source>
</evidence>
<keyword evidence="4 6" id="KW-1133">Transmembrane helix</keyword>
<evidence type="ECO:0000256" key="1">
    <source>
        <dbReference type="ARBA" id="ARBA00004141"/>
    </source>
</evidence>
<dbReference type="Proteomes" id="UP001519294">
    <property type="component" value="Unassembled WGS sequence"/>
</dbReference>
<dbReference type="PANTHER" id="PTHR38459:SF1">
    <property type="entry name" value="PROPHAGE BACTOPRENOL-LINKED GLUCOSE TRANSLOCASE HOMOLOG"/>
    <property type="match status" value="1"/>
</dbReference>
<dbReference type="EMBL" id="JAGIKX010000010">
    <property type="protein sequence ID" value="MBP2257524.1"/>
    <property type="molecule type" value="Genomic_DNA"/>
</dbReference>
<evidence type="ECO:0000313" key="9">
    <source>
        <dbReference type="Proteomes" id="UP001519294"/>
    </source>
</evidence>
<name>A0ABS4S9H4_9BACI</name>
<feature type="transmembrane region" description="Helical" evidence="6">
    <location>
        <begin position="101"/>
        <end position="122"/>
    </location>
</feature>
<protein>
    <submittedName>
        <fullName evidence="8">Flippase GtrA</fullName>
    </submittedName>
</protein>
<evidence type="ECO:0000259" key="7">
    <source>
        <dbReference type="Pfam" id="PF04138"/>
    </source>
</evidence>
<evidence type="ECO:0000256" key="3">
    <source>
        <dbReference type="ARBA" id="ARBA00022692"/>
    </source>
</evidence>
<organism evidence="8 9">
    <name type="scientific">Virgibacillus alimentarius</name>
    <dbReference type="NCBI Taxonomy" id="698769"/>
    <lineage>
        <taxon>Bacteria</taxon>
        <taxon>Bacillati</taxon>
        <taxon>Bacillota</taxon>
        <taxon>Bacilli</taxon>
        <taxon>Bacillales</taxon>
        <taxon>Bacillaceae</taxon>
        <taxon>Virgibacillus</taxon>
    </lineage>
</organism>
<feature type="domain" description="GtrA/DPMS transmembrane" evidence="7">
    <location>
        <begin position="10"/>
        <end position="118"/>
    </location>
</feature>
<comment type="subcellular location">
    <subcellularLocation>
        <location evidence="1">Membrane</location>
        <topology evidence="1">Multi-pass membrane protein</topology>
    </subcellularLocation>
</comment>
<dbReference type="Pfam" id="PF04138">
    <property type="entry name" value="GtrA_DPMS_TM"/>
    <property type="match status" value="1"/>
</dbReference>
<keyword evidence="3 6" id="KW-0812">Transmembrane</keyword>
<feature type="transmembrane region" description="Helical" evidence="6">
    <location>
        <begin position="39"/>
        <end position="61"/>
    </location>
</feature>
<keyword evidence="9" id="KW-1185">Reference proteome</keyword>